<dbReference type="PROSITE" id="PS51755">
    <property type="entry name" value="OMPR_PHOB"/>
    <property type="match status" value="1"/>
</dbReference>
<feature type="DNA-binding region" description="OmpR/PhoB-type" evidence="2">
    <location>
        <begin position="57"/>
        <end position="161"/>
    </location>
</feature>
<dbReference type="SUPFAM" id="SSF46894">
    <property type="entry name" value="C-terminal effector domain of the bipartite response regulators"/>
    <property type="match status" value="1"/>
</dbReference>
<proteinExistence type="predicted"/>
<organism evidence="4 5">
    <name type="scientific">Candidatus Woesebacteria bacterium RIFCSPHIGHO2_12_FULL_41_24</name>
    <dbReference type="NCBI Taxonomy" id="1802510"/>
    <lineage>
        <taxon>Bacteria</taxon>
        <taxon>Candidatus Woeseibacteriota</taxon>
    </lineage>
</organism>
<sequence>MGIIEDSIFANYKTALEQGDLDQARKAVKFAQELKTMTESGDFVDYPNSSTPEALPPSNFANPFPYKYYESQGVVVMGNAAINLTPKENKLFALFAKNESSGNVIRVITKEQILNCLWATRKVTNNAVRIIVLRLREKIEPDPKQPQIILSSWGKGYIFLGNNEPSEPKFRVN</sequence>
<protein>
    <recommendedName>
        <fullName evidence="3">OmpR/PhoB-type domain-containing protein</fullName>
    </recommendedName>
</protein>
<dbReference type="GO" id="GO:0003677">
    <property type="term" value="F:DNA binding"/>
    <property type="evidence" value="ECO:0007669"/>
    <property type="project" value="UniProtKB-UniRule"/>
</dbReference>
<dbReference type="InterPro" id="IPR016032">
    <property type="entry name" value="Sig_transdc_resp-reg_C-effctor"/>
</dbReference>
<keyword evidence="1 2" id="KW-0238">DNA-binding</keyword>
<dbReference type="InterPro" id="IPR036388">
    <property type="entry name" value="WH-like_DNA-bd_sf"/>
</dbReference>
<evidence type="ECO:0000313" key="5">
    <source>
        <dbReference type="Proteomes" id="UP000178603"/>
    </source>
</evidence>
<feature type="domain" description="OmpR/PhoB-type" evidence="3">
    <location>
        <begin position="57"/>
        <end position="161"/>
    </location>
</feature>
<accession>A0A1F8ARS7</accession>
<gene>
    <name evidence="4" type="ORF">A3E44_05740</name>
</gene>
<evidence type="ECO:0000259" key="3">
    <source>
        <dbReference type="PROSITE" id="PS51755"/>
    </source>
</evidence>
<dbReference type="Proteomes" id="UP000178603">
    <property type="component" value="Unassembled WGS sequence"/>
</dbReference>
<name>A0A1F8ARS7_9BACT</name>
<dbReference type="GO" id="GO:0006355">
    <property type="term" value="P:regulation of DNA-templated transcription"/>
    <property type="evidence" value="ECO:0007669"/>
    <property type="project" value="InterPro"/>
</dbReference>
<dbReference type="EMBL" id="MGGW01000020">
    <property type="protein sequence ID" value="OGM53885.1"/>
    <property type="molecule type" value="Genomic_DNA"/>
</dbReference>
<comment type="caution">
    <text evidence="4">The sequence shown here is derived from an EMBL/GenBank/DDBJ whole genome shotgun (WGS) entry which is preliminary data.</text>
</comment>
<dbReference type="GO" id="GO:0000160">
    <property type="term" value="P:phosphorelay signal transduction system"/>
    <property type="evidence" value="ECO:0007669"/>
    <property type="project" value="InterPro"/>
</dbReference>
<reference evidence="4 5" key="1">
    <citation type="journal article" date="2016" name="Nat. Commun.">
        <title>Thousands of microbial genomes shed light on interconnected biogeochemical processes in an aquifer system.</title>
        <authorList>
            <person name="Anantharaman K."/>
            <person name="Brown C.T."/>
            <person name="Hug L.A."/>
            <person name="Sharon I."/>
            <person name="Castelle C.J."/>
            <person name="Probst A.J."/>
            <person name="Thomas B.C."/>
            <person name="Singh A."/>
            <person name="Wilkins M.J."/>
            <person name="Karaoz U."/>
            <person name="Brodie E.L."/>
            <person name="Williams K.H."/>
            <person name="Hubbard S.S."/>
            <person name="Banfield J.F."/>
        </authorList>
    </citation>
    <scope>NUCLEOTIDE SEQUENCE [LARGE SCALE GENOMIC DNA]</scope>
</reference>
<dbReference type="InterPro" id="IPR001867">
    <property type="entry name" value="OmpR/PhoB-type_DNA-bd"/>
</dbReference>
<dbReference type="Pfam" id="PF00486">
    <property type="entry name" value="Trans_reg_C"/>
    <property type="match status" value="1"/>
</dbReference>
<evidence type="ECO:0000256" key="2">
    <source>
        <dbReference type="PROSITE-ProRule" id="PRU01091"/>
    </source>
</evidence>
<dbReference type="CDD" id="cd00383">
    <property type="entry name" value="trans_reg_C"/>
    <property type="match status" value="1"/>
</dbReference>
<dbReference type="Gene3D" id="1.10.10.10">
    <property type="entry name" value="Winged helix-like DNA-binding domain superfamily/Winged helix DNA-binding domain"/>
    <property type="match status" value="1"/>
</dbReference>
<evidence type="ECO:0000256" key="1">
    <source>
        <dbReference type="ARBA" id="ARBA00023125"/>
    </source>
</evidence>
<evidence type="ECO:0000313" key="4">
    <source>
        <dbReference type="EMBL" id="OGM53885.1"/>
    </source>
</evidence>
<dbReference type="SMART" id="SM00862">
    <property type="entry name" value="Trans_reg_C"/>
    <property type="match status" value="1"/>
</dbReference>
<dbReference type="AlphaFoldDB" id="A0A1F8ARS7"/>